<evidence type="ECO:0000313" key="1">
    <source>
        <dbReference type="EMBL" id="KAB1188295.1"/>
    </source>
</evidence>
<sequence>MDFTRRQIVAGLGLGMGGVAGCSAITDHQADISIVNKTTAAVDATLEVTRLSDGKQLLRDAFTLPPGGPEEYTSKKAYKEVVGGETTRIHLAVENGPEGTYEFADEEKTDAKGVFIDVLPESIEFEEFVR</sequence>
<dbReference type="EMBL" id="VZUS01000001">
    <property type="protein sequence ID" value="KAB1188295.1"/>
    <property type="molecule type" value="Genomic_DNA"/>
</dbReference>
<dbReference type="RefSeq" id="WP_151137767.1">
    <property type="nucleotide sequence ID" value="NZ_VZUS01000001.1"/>
</dbReference>
<dbReference type="PROSITE" id="PS51257">
    <property type="entry name" value="PROKAR_LIPOPROTEIN"/>
    <property type="match status" value="1"/>
</dbReference>
<protein>
    <submittedName>
        <fullName evidence="1">Uncharacterized protein</fullName>
    </submittedName>
</protein>
<dbReference type="AlphaFoldDB" id="A0A643K5D4"/>
<reference evidence="1" key="1">
    <citation type="submission" date="2019-09" db="EMBL/GenBank/DDBJ databases">
        <title>Genomic analysis of Haloferax sp. CBA1149.</title>
        <authorList>
            <person name="Roh S.W."/>
        </authorList>
    </citation>
    <scope>NUCLEOTIDE SEQUENCE</scope>
    <source>
        <strain evidence="1">CBA1149</strain>
    </source>
</reference>
<accession>A0A643K5D4</accession>
<organism evidence="1">
    <name type="scientific">Haloferax sp. CBA1149</name>
    <dbReference type="NCBI Taxonomy" id="2650753"/>
    <lineage>
        <taxon>Archaea</taxon>
        <taxon>Methanobacteriati</taxon>
        <taxon>Methanobacteriota</taxon>
        <taxon>Stenosarchaea group</taxon>
        <taxon>Halobacteria</taxon>
        <taxon>Halobacteriales</taxon>
        <taxon>Haloferacaceae</taxon>
        <taxon>Haloferax</taxon>
    </lineage>
</organism>
<gene>
    <name evidence="1" type="ORF">Hfx1149_09765</name>
</gene>
<name>A0A643K5D4_9EURY</name>
<comment type="caution">
    <text evidence="1">The sequence shown here is derived from an EMBL/GenBank/DDBJ whole genome shotgun (WGS) entry which is preliminary data.</text>
</comment>
<proteinExistence type="predicted"/>